<name>A0ABV0V0I1_9TELE</name>
<reference evidence="2 3" key="1">
    <citation type="submission" date="2021-06" db="EMBL/GenBank/DDBJ databases">
        <authorList>
            <person name="Palmer J.M."/>
        </authorList>
    </citation>
    <scope>NUCLEOTIDE SEQUENCE [LARGE SCALE GENOMIC DNA]</scope>
    <source>
        <strain evidence="3">if_2019</strain>
        <tissue evidence="2">Muscle</tissue>
    </source>
</reference>
<evidence type="ECO:0000313" key="2">
    <source>
        <dbReference type="EMBL" id="MEQ2249996.1"/>
    </source>
</evidence>
<keyword evidence="3" id="KW-1185">Reference proteome</keyword>
<accession>A0ABV0V0I1</accession>
<comment type="caution">
    <text evidence="2">The sequence shown here is derived from an EMBL/GenBank/DDBJ whole genome shotgun (WGS) entry which is preliminary data.</text>
</comment>
<protein>
    <submittedName>
        <fullName evidence="2">Uncharacterized protein</fullName>
    </submittedName>
</protein>
<keyword evidence="1" id="KW-1133">Transmembrane helix</keyword>
<evidence type="ECO:0000313" key="3">
    <source>
        <dbReference type="Proteomes" id="UP001482620"/>
    </source>
</evidence>
<gene>
    <name evidence="2" type="ORF">ILYODFUR_035234</name>
</gene>
<feature type="transmembrane region" description="Helical" evidence="1">
    <location>
        <begin position="53"/>
        <end position="72"/>
    </location>
</feature>
<keyword evidence="1" id="KW-0812">Transmembrane</keyword>
<evidence type="ECO:0000256" key="1">
    <source>
        <dbReference type="SAM" id="Phobius"/>
    </source>
</evidence>
<keyword evidence="1" id="KW-0472">Membrane</keyword>
<organism evidence="2 3">
    <name type="scientific">Ilyodon furcidens</name>
    <name type="common">goldbreast splitfin</name>
    <dbReference type="NCBI Taxonomy" id="33524"/>
    <lineage>
        <taxon>Eukaryota</taxon>
        <taxon>Metazoa</taxon>
        <taxon>Chordata</taxon>
        <taxon>Craniata</taxon>
        <taxon>Vertebrata</taxon>
        <taxon>Euteleostomi</taxon>
        <taxon>Actinopterygii</taxon>
        <taxon>Neopterygii</taxon>
        <taxon>Teleostei</taxon>
        <taxon>Neoteleostei</taxon>
        <taxon>Acanthomorphata</taxon>
        <taxon>Ovalentaria</taxon>
        <taxon>Atherinomorphae</taxon>
        <taxon>Cyprinodontiformes</taxon>
        <taxon>Goodeidae</taxon>
        <taxon>Ilyodon</taxon>
    </lineage>
</organism>
<sequence length="112" mass="12608">MILEKIQERTLMLRSSPLLNETTELWSDTTVLWLEKHKNTQNTQRKRERSSEAAIVGAIMVFIAIKQAGVFLQNSNFISRPTPSVDGLCETCGSANKVALFFLQVILQSSTH</sequence>
<proteinExistence type="predicted"/>
<dbReference type="EMBL" id="JAHRIQ010087730">
    <property type="protein sequence ID" value="MEQ2249996.1"/>
    <property type="molecule type" value="Genomic_DNA"/>
</dbReference>
<dbReference type="Proteomes" id="UP001482620">
    <property type="component" value="Unassembled WGS sequence"/>
</dbReference>